<proteinExistence type="predicted"/>
<evidence type="ECO:0000313" key="2">
    <source>
        <dbReference type="Proteomes" id="UP000220032"/>
    </source>
</evidence>
<name>A0A2A8ZVU8_BACCE</name>
<dbReference type="EMBL" id="NTRR01000039">
    <property type="protein sequence ID" value="PFE11112.1"/>
    <property type="molecule type" value="Genomic_DNA"/>
</dbReference>
<accession>A0A2A8ZVU8</accession>
<gene>
    <name evidence="1" type="ORF">CN307_23970</name>
</gene>
<reference evidence="1 2" key="1">
    <citation type="submission" date="2017-09" db="EMBL/GenBank/DDBJ databases">
        <title>Large-scale bioinformatics analysis of Bacillus genomes uncovers conserved roles of natural products in bacterial physiology.</title>
        <authorList>
            <consortium name="Agbiome Team Llc"/>
            <person name="Bleich R.M."/>
            <person name="Grubbs K.J."/>
            <person name="Santa Maria K.C."/>
            <person name="Allen S.E."/>
            <person name="Farag S."/>
            <person name="Shank E.A."/>
            <person name="Bowers A."/>
        </authorList>
    </citation>
    <scope>NUCLEOTIDE SEQUENCE [LARGE SCALE GENOMIC DNA]</scope>
    <source>
        <strain evidence="1 2">AFS022681</strain>
    </source>
</reference>
<sequence length="88" mass="10190">MHKSCKKKALLQGPFFIYPALTDSKTSTSKFNESKEIRWGSTVRKSPIGSTNNHLGMNPQMIKVSLYIQYYPPPRKKILSNRKRKRCC</sequence>
<comment type="caution">
    <text evidence="1">The sequence shown here is derived from an EMBL/GenBank/DDBJ whole genome shotgun (WGS) entry which is preliminary data.</text>
</comment>
<organism evidence="1 2">
    <name type="scientific">Bacillus cereus</name>
    <dbReference type="NCBI Taxonomy" id="1396"/>
    <lineage>
        <taxon>Bacteria</taxon>
        <taxon>Bacillati</taxon>
        <taxon>Bacillota</taxon>
        <taxon>Bacilli</taxon>
        <taxon>Bacillales</taxon>
        <taxon>Bacillaceae</taxon>
        <taxon>Bacillus</taxon>
        <taxon>Bacillus cereus group</taxon>
    </lineage>
</organism>
<dbReference type="Proteomes" id="UP000220032">
    <property type="component" value="Unassembled WGS sequence"/>
</dbReference>
<evidence type="ECO:0000313" key="1">
    <source>
        <dbReference type="EMBL" id="PFE11112.1"/>
    </source>
</evidence>
<dbReference type="AlphaFoldDB" id="A0A2A8ZVU8"/>
<protein>
    <submittedName>
        <fullName evidence="1">Uncharacterized protein</fullName>
    </submittedName>
</protein>